<feature type="domain" description="Endonuclease/exonuclease/phosphatase" evidence="1">
    <location>
        <begin position="49"/>
        <end position="132"/>
    </location>
</feature>
<dbReference type="InterPro" id="IPR005135">
    <property type="entry name" value="Endo/exonuclease/phosphatase"/>
</dbReference>
<reference evidence="2 3" key="1">
    <citation type="journal article" date="2021" name="Elife">
        <title>Chloroplast acquisition without the gene transfer in kleptoplastic sea slugs, Plakobranchus ocellatus.</title>
        <authorList>
            <person name="Maeda T."/>
            <person name="Takahashi S."/>
            <person name="Yoshida T."/>
            <person name="Shimamura S."/>
            <person name="Takaki Y."/>
            <person name="Nagai Y."/>
            <person name="Toyoda A."/>
            <person name="Suzuki Y."/>
            <person name="Arimoto A."/>
            <person name="Ishii H."/>
            <person name="Satoh N."/>
            <person name="Nishiyama T."/>
            <person name="Hasebe M."/>
            <person name="Maruyama T."/>
            <person name="Minagawa J."/>
            <person name="Obokata J."/>
            <person name="Shigenobu S."/>
        </authorList>
    </citation>
    <scope>NUCLEOTIDE SEQUENCE [LARGE SCALE GENOMIC DNA]</scope>
</reference>
<dbReference type="InterPro" id="IPR036691">
    <property type="entry name" value="Endo/exonu/phosph_ase_sf"/>
</dbReference>
<dbReference type="SUPFAM" id="SSF56219">
    <property type="entry name" value="DNase I-like"/>
    <property type="match status" value="1"/>
</dbReference>
<evidence type="ECO:0000313" key="2">
    <source>
        <dbReference type="EMBL" id="GFR97626.1"/>
    </source>
</evidence>
<gene>
    <name evidence="2" type="ORF">ElyMa_006328900</name>
</gene>
<dbReference type="AlphaFoldDB" id="A0AAV4HLF2"/>
<keyword evidence="3" id="KW-1185">Reference proteome</keyword>
<protein>
    <submittedName>
        <fullName evidence="2">Pol-like protein</fullName>
    </submittedName>
</protein>
<dbReference type="GO" id="GO:0003824">
    <property type="term" value="F:catalytic activity"/>
    <property type="evidence" value="ECO:0007669"/>
    <property type="project" value="InterPro"/>
</dbReference>
<comment type="caution">
    <text evidence="2">The sequence shown here is derived from an EMBL/GenBank/DDBJ whole genome shotgun (WGS) entry which is preliminary data.</text>
</comment>
<dbReference type="Gene3D" id="3.60.10.10">
    <property type="entry name" value="Endonuclease/exonuclease/phosphatase"/>
    <property type="match status" value="1"/>
</dbReference>
<accession>A0AAV4HLF2</accession>
<evidence type="ECO:0000259" key="1">
    <source>
        <dbReference type="Pfam" id="PF14529"/>
    </source>
</evidence>
<evidence type="ECO:0000313" key="3">
    <source>
        <dbReference type="Proteomes" id="UP000762676"/>
    </source>
</evidence>
<name>A0AAV4HLF2_9GAST</name>
<proteinExistence type="predicted"/>
<dbReference type="Pfam" id="PF14529">
    <property type="entry name" value="Exo_endo_phos_2"/>
    <property type="match status" value="1"/>
</dbReference>
<dbReference type="EMBL" id="BMAT01012706">
    <property type="protein sequence ID" value="GFR97626.1"/>
    <property type="molecule type" value="Genomic_DNA"/>
</dbReference>
<organism evidence="2 3">
    <name type="scientific">Elysia marginata</name>
    <dbReference type="NCBI Taxonomy" id="1093978"/>
    <lineage>
        <taxon>Eukaryota</taxon>
        <taxon>Metazoa</taxon>
        <taxon>Spiralia</taxon>
        <taxon>Lophotrochozoa</taxon>
        <taxon>Mollusca</taxon>
        <taxon>Gastropoda</taxon>
        <taxon>Heterobranchia</taxon>
        <taxon>Euthyneura</taxon>
        <taxon>Panpulmonata</taxon>
        <taxon>Sacoglossa</taxon>
        <taxon>Placobranchoidea</taxon>
        <taxon>Plakobranchidae</taxon>
        <taxon>Elysia</taxon>
    </lineage>
</organism>
<dbReference type="Proteomes" id="UP000762676">
    <property type="component" value="Unassembled WGS sequence"/>
</dbReference>
<sequence length="175" mass="18356">MDVQAAAAVAAAAVAAAAVAASAVAAAAVAASAVVGAAGYRRQLFFFSIIGDFNTPSPLWGDERLDQRGKINGDFLLTNDGILLNDKVPTFVHSAYGSTSAIDLTIASPTVALDFFLSVDDDLCGSDHFLIILSSNTNVGQDDATFNFKKANWQLFGDLCLKSIDEVLTKHENPT</sequence>